<organism evidence="2">
    <name type="scientific">Vibrio vulnificus</name>
    <dbReference type="NCBI Taxonomy" id="672"/>
    <lineage>
        <taxon>Bacteria</taxon>
        <taxon>Pseudomonadati</taxon>
        <taxon>Pseudomonadota</taxon>
        <taxon>Gammaproteobacteria</taxon>
        <taxon>Vibrionales</taxon>
        <taxon>Vibrionaceae</taxon>
        <taxon>Vibrio</taxon>
    </lineage>
</organism>
<feature type="coiled-coil region" evidence="1">
    <location>
        <begin position="50"/>
        <end position="77"/>
    </location>
</feature>
<dbReference type="AlphaFoldDB" id="A0A8H9TFT3"/>
<gene>
    <name evidence="2" type="ORF">I7730_14575</name>
</gene>
<protein>
    <submittedName>
        <fullName evidence="2">Uncharacterized protein</fullName>
    </submittedName>
</protein>
<comment type="caution">
    <text evidence="2">The sequence shown here is derived from an EMBL/GenBank/DDBJ whole genome shotgun (WGS) entry which is preliminary data.</text>
</comment>
<evidence type="ECO:0000313" key="2">
    <source>
        <dbReference type="EMBL" id="HAS8541013.1"/>
    </source>
</evidence>
<dbReference type="PROSITE" id="PS51257">
    <property type="entry name" value="PROKAR_LIPOPROTEIN"/>
    <property type="match status" value="1"/>
</dbReference>
<reference evidence="2" key="1">
    <citation type="journal article" date="2018" name="Genome Biol.">
        <title>SKESA: strategic k-mer extension for scrupulous assemblies.</title>
        <authorList>
            <person name="Souvorov A."/>
            <person name="Agarwala R."/>
            <person name="Lipman D.J."/>
        </authorList>
    </citation>
    <scope>NUCLEOTIDE SEQUENCE</scope>
    <source>
        <strain evidence="2">BCW_3452</strain>
    </source>
</reference>
<evidence type="ECO:0000256" key="1">
    <source>
        <dbReference type="SAM" id="Coils"/>
    </source>
</evidence>
<proteinExistence type="predicted"/>
<dbReference type="Proteomes" id="UP000863257">
    <property type="component" value="Unassembled WGS sequence"/>
</dbReference>
<reference evidence="2" key="2">
    <citation type="submission" date="2019-01" db="EMBL/GenBank/DDBJ databases">
        <authorList>
            <consortium name="NCBI Pathogen Detection Project"/>
        </authorList>
    </citation>
    <scope>NUCLEOTIDE SEQUENCE</scope>
    <source>
        <strain evidence="2">BCW_3452</strain>
    </source>
</reference>
<accession>A0A8H9TFT3</accession>
<dbReference type="EMBL" id="DACRBY010000017">
    <property type="protein sequence ID" value="HAS8541013.1"/>
    <property type="molecule type" value="Genomic_DNA"/>
</dbReference>
<keyword evidence="1" id="KW-0175">Coiled coil</keyword>
<sequence length="121" mass="13656">MPYNKRICLIFAIMLGLSGCGDEVIEKIDSAANQAKSLTQEATDFFDKHQEELQSSLDEEQSRLKRISIELKSASGEAKDALLAERDSLLKSFEDKSDMMNELKERKIKRLEELSSIEGAK</sequence>
<name>A0A8H9TFT3_VIBVL</name>